<evidence type="ECO:0000313" key="2">
    <source>
        <dbReference type="Proteomes" id="UP001732700"/>
    </source>
</evidence>
<dbReference type="Proteomes" id="UP001732700">
    <property type="component" value="Chromosome 3A"/>
</dbReference>
<dbReference type="EnsemblPlants" id="AVESA.00010b.r2.3AG0421070.1">
    <property type="protein sequence ID" value="AVESA.00010b.r2.3AG0421070.1.CDS"/>
    <property type="gene ID" value="AVESA.00010b.r2.3AG0421070"/>
</dbReference>
<reference evidence="1" key="2">
    <citation type="submission" date="2025-09" db="UniProtKB">
        <authorList>
            <consortium name="EnsemblPlants"/>
        </authorList>
    </citation>
    <scope>IDENTIFICATION</scope>
</reference>
<name>A0ACD5VGL5_AVESA</name>
<protein>
    <submittedName>
        <fullName evidence="1">Uncharacterized protein</fullName>
    </submittedName>
</protein>
<sequence>MYSESSKYDSLDSILHDRSSKPHALPLTFLGEITDNFSNERVLGKGGTGMVYKGVLQSGEIVAVKRLEPSMVRAQSLFENEVHHLMRLKHPNIVRFMGYCYETKRFHTEFEGKMVFAESSEMLLCLEYLPKGSLDGYLSDGSSELDWCTRYKIIEGICNGLHYLHEQIDKTVLHLDLKPANVLLDDNLAPKITDFGLSRLLDQHQTISSPNRVGTFGYMAPEYIHEGTITPKSDIFSLGVIIMELIMGNRNYPGVAGTSSEGFIEHELKKWRYTLQKAHGYTELEVDCQQIKTCIQIGLICVNPEWTERPTTTKIIEMLQGLESLGCSIKSATSSADQSSKGLKRHRDCFGVTEEGKLSPKNTICIKIFGQAERRDSQVREASVSLAMAGECQRGKLLYLENRVALAKILFPIETKVAMKIAQVDGTLEFTLGSCANPPLGTQRATIDLNITPFQMKDEHLARIRVLSKTVELGRRFFPRCSNVLDKITDDETEVSLRDTPTEKKRKFHDLQDLLLKAFNEDKEDFDRSAVSSSSSSASIGSRSLKVRPKRWASWRHFLPY</sequence>
<keyword evidence="2" id="KW-1185">Reference proteome</keyword>
<reference evidence="1" key="1">
    <citation type="submission" date="2021-05" db="EMBL/GenBank/DDBJ databases">
        <authorList>
            <person name="Scholz U."/>
            <person name="Mascher M."/>
            <person name="Fiebig A."/>
        </authorList>
    </citation>
    <scope>NUCLEOTIDE SEQUENCE [LARGE SCALE GENOMIC DNA]</scope>
</reference>
<organism evidence="1 2">
    <name type="scientific">Avena sativa</name>
    <name type="common">Oat</name>
    <dbReference type="NCBI Taxonomy" id="4498"/>
    <lineage>
        <taxon>Eukaryota</taxon>
        <taxon>Viridiplantae</taxon>
        <taxon>Streptophyta</taxon>
        <taxon>Embryophyta</taxon>
        <taxon>Tracheophyta</taxon>
        <taxon>Spermatophyta</taxon>
        <taxon>Magnoliopsida</taxon>
        <taxon>Liliopsida</taxon>
        <taxon>Poales</taxon>
        <taxon>Poaceae</taxon>
        <taxon>BOP clade</taxon>
        <taxon>Pooideae</taxon>
        <taxon>Poodae</taxon>
        <taxon>Poeae</taxon>
        <taxon>Poeae Chloroplast Group 1 (Aveneae type)</taxon>
        <taxon>Aveninae</taxon>
        <taxon>Avena</taxon>
    </lineage>
</organism>
<evidence type="ECO:0000313" key="1">
    <source>
        <dbReference type="EnsemblPlants" id="AVESA.00010b.r2.3AG0421070.1.CDS"/>
    </source>
</evidence>
<accession>A0ACD5VGL5</accession>
<proteinExistence type="predicted"/>